<dbReference type="Proteomes" id="UP001187531">
    <property type="component" value="Unassembled WGS sequence"/>
</dbReference>
<evidence type="ECO:0000256" key="3">
    <source>
        <dbReference type="ARBA" id="ARBA00022598"/>
    </source>
</evidence>
<sequence>MLPKNWEYGWRRGTKILDNITVIPLVPPVALQLAKNPIVDNYDVSSIKCIINSAAALTAEVAELVNKRLNASVKQGYGLTETTFATHYTSGSVKAGAIGKLLPFVEAKIADIETNTSLGPNQDGEILVRGPLIMKGYRHNIEETRNCIDENGWLHTGDIGYYDDSLCFWYKDRKKELIKYNANQVPPAELEGLLAAHPEVVDAAVVGVPDATSGELPRAYIVKRKDSNVTANQIADYIAENVAPFKKLRGGVVFTDIIPRSASGKILRRELKAKMMKELK</sequence>
<dbReference type="InterPro" id="IPR025110">
    <property type="entry name" value="AMP-bd_C"/>
</dbReference>
<gene>
    <name evidence="7" type="ORF">QYM36_015012</name>
</gene>
<dbReference type="GO" id="GO:0005777">
    <property type="term" value="C:peroxisome"/>
    <property type="evidence" value="ECO:0007669"/>
    <property type="project" value="UniProtKB-SubCell"/>
</dbReference>
<evidence type="ECO:0000313" key="8">
    <source>
        <dbReference type="Proteomes" id="UP001187531"/>
    </source>
</evidence>
<evidence type="ECO:0000256" key="1">
    <source>
        <dbReference type="ARBA" id="ARBA00004275"/>
    </source>
</evidence>
<dbReference type="GO" id="GO:0016405">
    <property type="term" value="F:CoA-ligase activity"/>
    <property type="evidence" value="ECO:0007669"/>
    <property type="project" value="TreeGrafter"/>
</dbReference>
<name>A0AA88H933_ARTSF</name>
<evidence type="ECO:0000313" key="7">
    <source>
        <dbReference type="EMBL" id="KAK2707183.1"/>
    </source>
</evidence>
<dbReference type="SUPFAM" id="SSF56801">
    <property type="entry name" value="Acetyl-CoA synthetase-like"/>
    <property type="match status" value="1"/>
</dbReference>
<keyword evidence="3" id="KW-0436">Ligase</keyword>
<proteinExistence type="inferred from homology"/>
<evidence type="ECO:0000259" key="6">
    <source>
        <dbReference type="Pfam" id="PF13193"/>
    </source>
</evidence>
<evidence type="ECO:0000259" key="5">
    <source>
        <dbReference type="Pfam" id="PF00501"/>
    </source>
</evidence>
<dbReference type="Gene3D" id="3.40.50.980">
    <property type="match status" value="1"/>
</dbReference>
<accession>A0AA88H933</accession>
<dbReference type="PANTHER" id="PTHR24096:SF149">
    <property type="entry name" value="AMP-BINDING DOMAIN-CONTAINING PROTEIN-RELATED"/>
    <property type="match status" value="1"/>
</dbReference>
<feature type="domain" description="AMP-binding enzyme C-terminal" evidence="6">
    <location>
        <begin position="189"/>
        <end position="265"/>
    </location>
</feature>
<dbReference type="Gene3D" id="3.30.300.30">
    <property type="match status" value="1"/>
</dbReference>
<keyword evidence="4" id="KW-0576">Peroxisome</keyword>
<dbReference type="InterPro" id="IPR000873">
    <property type="entry name" value="AMP-dep_synth/lig_dom"/>
</dbReference>
<dbReference type="EMBL" id="JAVRJZ010000019">
    <property type="protein sequence ID" value="KAK2707183.1"/>
    <property type="molecule type" value="Genomic_DNA"/>
</dbReference>
<dbReference type="PANTHER" id="PTHR24096">
    <property type="entry name" value="LONG-CHAIN-FATTY-ACID--COA LIGASE"/>
    <property type="match status" value="1"/>
</dbReference>
<dbReference type="FunFam" id="3.30.300.30:FF:000007">
    <property type="entry name" value="4-coumarate--CoA ligase 2"/>
    <property type="match status" value="1"/>
</dbReference>
<protein>
    <submittedName>
        <fullName evidence="7">Uncharacterized protein</fullName>
    </submittedName>
</protein>
<dbReference type="InterPro" id="IPR045851">
    <property type="entry name" value="AMP-bd_C_sf"/>
</dbReference>
<comment type="subcellular location">
    <subcellularLocation>
        <location evidence="1">Peroxisome</location>
    </subcellularLocation>
</comment>
<reference evidence="7" key="1">
    <citation type="submission" date="2023-07" db="EMBL/GenBank/DDBJ databases">
        <title>Chromosome-level genome assembly of Artemia franciscana.</title>
        <authorList>
            <person name="Jo E."/>
        </authorList>
    </citation>
    <scope>NUCLEOTIDE SEQUENCE</scope>
    <source>
        <tissue evidence="7">Whole body</tissue>
    </source>
</reference>
<dbReference type="Pfam" id="PF13193">
    <property type="entry name" value="AMP-binding_C"/>
    <property type="match status" value="1"/>
</dbReference>
<evidence type="ECO:0000256" key="4">
    <source>
        <dbReference type="ARBA" id="ARBA00023140"/>
    </source>
</evidence>
<feature type="domain" description="AMP-dependent synthetase/ligase" evidence="5">
    <location>
        <begin position="19"/>
        <end position="137"/>
    </location>
</feature>
<dbReference type="Pfam" id="PF00501">
    <property type="entry name" value="AMP-binding"/>
    <property type="match status" value="1"/>
</dbReference>
<comment type="caution">
    <text evidence="7">The sequence shown here is derived from an EMBL/GenBank/DDBJ whole genome shotgun (WGS) entry which is preliminary data.</text>
</comment>
<organism evidence="7 8">
    <name type="scientific">Artemia franciscana</name>
    <name type="common">Brine shrimp</name>
    <name type="synonym">Artemia sanfranciscana</name>
    <dbReference type="NCBI Taxonomy" id="6661"/>
    <lineage>
        <taxon>Eukaryota</taxon>
        <taxon>Metazoa</taxon>
        <taxon>Ecdysozoa</taxon>
        <taxon>Arthropoda</taxon>
        <taxon>Crustacea</taxon>
        <taxon>Branchiopoda</taxon>
        <taxon>Anostraca</taxon>
        <taxon>Artemiidae</taxon>
        <taxon>Artemia</taxon>
    </lineage>
</organism>
<comment type="similarity">
    <text evidence="2">Belongs to the ATP-dependent AMP-binding enzyme family.</text>
</comment>
<dbReference type="Gene3D" id="2.30.38.10">
    <property type="entry name" value="Luciferase, Domain 3"/>
    <property type="match status" value="1"/>
</dbReference>
<keyword evidence="8" id="KW-1185">Reference proteome</keyword>
<evidence type="ECO:0000256" key="2">
    <source>
        <dbReference type="ARBA" id="ARBA00006432"/>
    </source>
</evidence>
<dbReference type="AlphaFoldDB" id="A0AA88H933"/>